<dbReference type="RefSeq" id="WP_058451640.1">
    <property type="nucleotide sequence ID" value="NZ_CAAAIB010000015.1"/>
</dbReference>
<dbReference type="STRING" id="466.Lmac_0829"/>
<gene>
    <name evidence="2" type="ORF">Lmac_0829</name>
</gene>
<sequence length="312" mass="35172">MNNTELAIVKDESRELNHMKPSRLEDSLFSKDLAPHYMKLAGQLAASEMVPKCFRNKPSDLFLCWSMGYQIGIPPEQAMNCIAVVNGKAVMWGDEMLALCMSHPDFQDITEEPIIGKDNIISGYTCTIKRKGRTPTVSVFTLDMAKKAGLLAKGGVWNQYPDRMLKLRARGFALRDAFPDALKGIKSREEVEDYIDADYAVVHSKPSRTEVLKQDITAKKELPNVDAINKCVAGNENQETGEKTAKSEELQPMEKPREETAQLHIQIKQLIKEIGFPDERLQKALSYYQVGAIDEMDWEAAHHFILKLTKQG</sequence>
<dbReference type="OrthoDB" id="8909920at2"/>
<accession>A0A0W0WCC6</accession>
<dbReference type="PATRIC" id="fig|466.6.peg.887"/>
<evidence type="ECO:0000313" key="2">
    <source>
        <dbReference type="EMBL" id="KTD29654.1"/>
    </source>
</evidence>
<keyword evidence="3" id="KW-1185">Reference proteome</keyword>
<comment type="caution">
    <text evidence="2">The sequence shown here is derived from an EMBL/GenBank/DDBJ whole genome shotgun (WGS) entry which is preliminary data.</text>
</comment>
<evidence type="ECO:0008006" key="4">
    <source>
        <dbReference type="Google" id="ProtNLM"/>
    </source>
</evidence>
<feature type="compositionally biased region" description="Basic and acidic residues" evidence="1">
    <location>
        <begin position="240"/>
        <end position="256"/>
    </location>
</feature>
<dbReference type="Proteomes" id="UP000054908">
    <property type="component" value="Unassembled WGS sequence"/>
</dbReference>
<reference evidence="2 3" key="1">
    <citation type="submission" date="2015-11" db="EMBL/GenBank/DDBJ databases">
        <title>Genomic analysis of 38 Legionella species identifies large and diverse effector repertoires.</title>
        <authorList>
            <person name="Burstein D."/>
            <person name="Amaro F."/>
            <person name="Zusman T."/>
            <person name="Lifshitz Z."/>
            <person name="Cohen O."/>
            <person name="Gilbert J.A."/>
            <person name="Pupko T."/>
            <person name="Shuman H.A."/>
            <person name="Segal G."/>
        </authorList>
    </citation>
    <scope>NUCLEOTIDE SEQUENCE [LARGE SCALE GENOMIC DNA]</scope>
    <source>
        <strain evidence="2 3">PX-1-G2-E2</strain>
    </source>
</reference>
<organism evidence="2 3">
    <name type="scientific">Legionella maceachernii</name>
    <dbReference type="NCBI Taxonomy" id="466"/>
    <lineage>
        <taxon>Bacteria</taxon>
        <taxon>Pseudomonadati</taxon>
        <taxon>Pseudomonadota</taxon>
        <taxon>Gammaproteobacteria</taxon>
        <taxon>Legionellales</taxon>
        <taxon>Legionellaceae</taxon>
        <taxon>Legionella</taxon>
    </lineage>
</organism>
<proteinExistence type="predicted"/>
<dbReference type="Pfam" id="PF03837">
    <property type="entry name" value="RecT"/>
    <property type="match status" value="1"/>
</dbReference>
<dbReference type="GO" id="GO:0003677">
    <property type="term" value="F:DNA binding"/>
    <property type="evidence" value="ECO:0007669"/>
    <property type="project" value="InterPro"/>
</dbReference>
<dbReference type="InterPro" id="IPR018330">
    <property type="entry name" value="RecT_fam"/>
</dbReference>
<dbReference type="AlphaFoldDB" id="A0A0W0WCC6"/>
<evidence type="ECO:0000256" key="1">
    <source>
        <dbReference type="SAM" id="MobiDB-lite"/>
    </source>
</evidence>
<feature type="region of interest" description="Disordered" evidence="1">
    <location>
        <begin position="234"/>
        <end position="256"/>
    </location>
</feature>
<dbReference type="GO" id="GO:0006259">
    <property type="term" value="P:DNA metabolic process"/>
    <property type="evidence" value="ECO:0007669"/>
    <property type="project" value="InterPro"/>
</dbReference>
<name>A0A0W0WCC6_9GAMM</name>
<evidence type="ECO:0000313" key="3">
    <source>
        <dbReference type="Proteomes" id="UP000054908"/>
    </source>
</evidence>
<protein>
    <recommendedName>
        <fullName evidence="4">RecT family protein</fullName>
    </recommendedName>
</protein>
<dbReference type="EMBL" id="LNYL01000022">
    <property type="protein sequence ID" value="KTD29654.1"/>
    <property type="molecule type" value="Genomic_DNA"/>
</dbReference>